<dbReference type="GO" id="GO:0008168">
    <property type="term" value="F:methyltransferase activity"/>
    <property type="evidence" value="ECO:0007669"/>
    <property type="project" value="UniProtKB-KW"/>
</dbReference>
<dbReference type="AlphaFoldDB" id="M9RQT8"/>
<dbReference type="OrthoDB" id="9807911at2"/>
<sequence length="117" mass="12925">MLRVAKGKGVYRNLIAADVTEPLGLTGYRGIVSAGTFTLGHVGPEGILPLLEIAEKGCLFVISVNAQHYQSVEFEVLFAKIDPQIVDLTFEDVRTYSDKADLSHRYDIARLVQFKKA</sequence>
<dbReference type="HOGENOM" id="CLU_2082419_0_0_5"/>
<accession>M9RQT8</accession>
<reference evidence="1 2" key="1">
    <citation type="journal article" date="2013" name="PLoS ONE">
        <title>Poles Apart: Arctic and Antarctic Octadecabacter strains Share High Genome Plasticity and a New Type of Xanthorhodopsin.</title>
        <authorList>
            <person name="Vollmers J."/>
            <person name="Voget S."/>
            <person name="Dietrich S."/>
            <person name="Gollnow K."/>
            <person name="Smits M."/>
            <person name="Meyer K."/>
            <person name="Brinkhoff T."/>
            <person name="Simon M."/>
            <person name="Daniel R."/>
        </authorList>
    </citation>
    <scope>NUCLEOTIDE SEQUENCE [LARGE SCALE GENOMIC DNA]</scope>
    <source>
        <strain evidence="1 2">238</strain>
    </source>
</reference>
<dbReference type="EMBL" id="CP003742">
    <property type="protein sequence ID" value="AGI74547.1"/>
    <property type="molecule type" value="Genomic_DNA"/>
</dbReference>
<proteinExistence type="predicted"/>
<keyword evidence="2" id="KW-1185">Reference proteome</keyword>
<organism evidence="1 2">
    <name type="scientific">Octadecabacter arcticus 238</name>
    <dbReference type="NCBI Taxonomy" id="391616"/>
    <lineage>
        <taxon>Bacteria</taxon>
        <taxon>Pseudomonadati</taxon>
        <taxon>Pseudomonadota</taxon>
        <taxon>Alphaproteobacteria</taxon>
        <taxon>Rhodobacterales</taxon>
        <taxon>Roseobacteraceae</taxon>
        <taxon>Octadecabacter</taxon>
    </lineage>
</organism>
<evidence type="ECO:0000313" key="2">
    <source>
        <dbReference type="Proteomes" id="UP000004688"/>
    </source>
</evidence>
<gene>
    <name evidence="1" type="ORF">OA238_c47060</name>
</gene>
<dbReference type="STRING" id="391616.OA238_c47060"/>
<name>M9RQT8_9RHOB</name>
<dbReference type="eggNOG" id="COG4976">
    <property type="taxonomic scope" value="Bacteria"/>
</dbReference>
<evidence type="ECO:0000313" key="1">
    <source>
        <dbReference type="EMBL" id="AGI74547.1"/>
    </source>
</evidence>
<dbReference type="RefSeq" id="WP_015497469.1">
    <property type="nucleotide sequence ID" value="NC_020908.1"/>
</dbReference>
<keyword evidence="1" id="KW-0489">Methyltransferase</keyword>
<dbReference type="Proteomes" id="UP000004688">
    <property type="component" value="Chromosome"/>
</dbReference>
<keyword evidence="1" id="KW-0808">Transferase</keyword>
<protein>
    <submittedName>
        <fullName evidence="1">Methyltransferase-like protein</fullName>
    </submittedName>
</protein>
<dbReference type="GO" id="GO:0032259">
    <property type="term" value="P:methylation"/>
    <property type="evidence" value="ECO:0007669"/>
    <property type="project" value="UniProtKB-KW"/>
</dbReference>
<dbReference type="KEGG" id="oar:OA238_c47060"/>